<feature type="transmembrane region" description="Helical" evidence="2">
    <location>
        <begin position="91"/>
        <end position="115"/>
    </location>
</feature>
<evidence type="ECO:0000313" key="3">
    <source>
        <dbReference type="EMBL" id="GGD01987.1"/>
    </source>
</evidence>
<name>A0A916V1E4_9HYPH</name>
<dbReference type="PANTHER" id="PTHR35335:SF1">
    <property type="entry name" value="UPF0716 PROTEIN FXSA"/>
    <property type="match status" value="1"/>
</dbReference>
<dbReference type="GO" id="GO:0016020">
    <property type="term" value="C:membrane"/>
    <property type="evidence" value="ECO:0007669"/>
    <property type="project" value="InterPro"/>
</dbReference>
<dbReference type="PANTHER" id="PTHR35335">
    <property type="entry name" value="UPF0716 PROTEIN FXSA"/>
    <property type="match status" value="1"/>
</dbReference>
<reference evidence="3" key="2">
    <citation type="submission" date="2020-09" db="EMBL/GenBank/DDBJ databases">
        <authorList>
            <person name="Sun Q."/>
            <person name="Zhou Y."/>
        </authorList>
    </citation>
    <scope>NUCLEOTIDE SEQUENCE</scope>
    <source>
        <strain evidence="3">CGMCC 1.15493</strain>
    </source>
</reference>
<evidence type="ECO:0000313" key="4">
    <source>
        <dbReference type="Proteomes" id="UP000613160"/>
    </source>
</evidence>
<reference evidence="3" key="1">
    <citation type="journal article" date="2014" name="Int. J. Syst. Evol. Microbiol.">
        <title>Complete genome sequence of Corynebacterium casei LMG S-19264T (=DSM 44701T), isolated from a smear-ripened cheese.</title>
        <authorList>
            <consortium name="US DOE Joint Genome Institute (JGI-PGF)"/>
            <person name="Walter F."/>
            <person name="Albersmeier A."/>
            <person name="Kalinowski J."/>
            <person name="Ruckert C."/>
        </authorList>
    </citation>
    <scope>NUCLEOTIDE SEQUENCE</scope>
    <source>
        <strain evidence="3">CGMCC 1.15493</strain>
    </source>
</reference>
<keyword evidence="2" id="KW-0812">Transmembrane</keyword>
<evidence type="ECO:0000256" key="2">
    <source>
        <dbReference type="SAM" id="Phobius"/>
    </source>
</evidence>
<gene>
    <name evidence="3" type="ORF">GCM10011335_00670</name>
</gene>
<sequence>MMSGSIVSTNRENFMPLALLPLLLLIVPILEITVFILVGNVIGLWPTLGLVVGSAIIGALLLRSQGISTLLRIQKEVAAGRVPGRDMVHGVMIVVAGVLLLTPGLVTDAVGYLLFIPAVREAGWRFLKSRVVALPMGGGWRRAPDAPSRPVAGVVELEVEEFERRPASPDSPWVDGRGGTLH</sequence>
<keyword evidence="2" id="KW-1133">Transmembrane helix</keyword>
<dbReference type="Proteomes" id="UP000613160">
    <property type="component" value="Unassembled WGS sequence"/>
</dbReference>
<comment type="caution">
    <text evidence="3">The sequence shown here is derived from an EMBL/GenBank/DDBJ whole genome shotgun (WGS) entry which is preliminary data.</text>
</comment>
<dbReference type="EMBL" id="BMJJ01000001">
    <property type="protein sequence ID" value="GGD01987.1"/>
    <property type="molecule type" value="Genomic_DNA"/>
</dbReference>
<feature type="transmembrane region" description="Helical" evidence="2">
    <location>
        <begin position="44"/>
        <end position="62"/>
    </location>
</feature>
<protein>
    <recommendedName>
        <fullName evidence="5">Membrane protein FxsA</fullName>
    </recommendedName>
</protein>
<evidence type="ECO:0008006" key="5">
    <source>
        <dbReference type="Google" id="ProtNLM"/>
    </source>
</evidence>
<organism evidence="3 4">
    <name type="scientific">Aureimonas glaciei</name>
    <dbReference type="NCBI Taxonomy" id="1776957"/>
    <lineage>
        <taxon>Bacteria</taxon>
        <taxon>Pseudomonadati</taxon>
        <taxon>Pseudomonadota</taxon>
        <taxon>Alphaproteobacteria</taxon>
        <taxon>Hyphomicrobiales</taxon>
        <taxon>Aurantimonadaceae</taxon>
        <taxon>Aureimonas</taxon>
    </lineage>
</organism>
<feature type="region of interest" description="Disordered" evidence="1">
    <location>
        <begin position="162"/>
        <end position="182"/>
    </location>
</feature>
<feature type="transmembrane region" description="Helical" evidence="2">
    <location>
        <begin position="14"/>
        <end position="38"/>
    </location>
</feature>
<keyword evidence="4" id="KW-1185">Reference proteome</keyword>
<dbReference type="NCBIfam" id="NF008528">
    <property type="entry name" value="PRK11463.1-2"/>
    <property type="match status" value="1"/>
</dbReference>
<dbReference type="InterPro" id="IPR007313">
    <property type="entry name" value="FxsA"/>
</dbReference>
<dbReference type="Pfam" id="PF04186">
    <property type="entry name" value="FxsA"/>
    <property type="match status" value="1"/>
</dbReference>
<accession>A0A916V1E4</accession>
<proteinExistence type="predicted"/>
<evidence type="ECO:0000256" key="1">
    <source>
        <dbReference type="SAM" id="MobiDB-lite"/>
    </source>
</evidence>
<keyword evidence="2" id="KW-0472">Membrane</keyword>
<dbReference type="AlphaFoldDB" id="A0A916V1E4"/>